<dbReference type="PANTHER" id="PTHR22807">
    <property type="entry name" value="NOP2 YEAST -RELATED NOL1/NOP2/FMU SUN DOMAIN-CONTAINING"/>
    <property type="match status" value="1"/>
</dbReference>
<dbReference type="Gene3D" id="2.30.130.60">
    <property type="match status" value="1"/>
</dbReference>
<dbReference type="InterPro" id="IPR049560">
    <property type="entry name" value="MeTrfase_RsmB-F_NOP2_cat"/>
</dbReference>
<dbReference type="InterPro" id="IPR027391">
    <property type="entry name" value="Nol1_Nop2_Fmu_2"/>
</dbReference>
<organism evidence="8 9">
    <name type="scientific">Roseiconus nitratireducens</name>
    <dbReference type="NCBI Taxonomy" id="2605748"/>
    <lineage>
        <taxon>Bacteria</taxon>
        <taxon>Pseudomonadati</taxon>
        <taxon>Planctomycetota</taxon>
        <taxon>Planctomycetia</taxon>
        <taxon>Pirellulales</taxon>
        <taxon>Pirellulaceae</taxon>
        <taxon>Roseiconus</taxon>
    </lineage>
</organism>
<dbReference type="Proteomes" id="UP000324479">
    <property type="component" value="Unassembled WGS sequence"/>
</dbReference>
<sequence>MSGESEAISAIRYALADQTVRPDCLEAFAAALLRHHRSALRCRDGVDPTEWPFPVQAIPWYSLGFKNLDPGRRPSRMLDYAAGDFFLQDAGSMLALAACRADVADQQPRLICDLCAAPGGKASALLESIGSGFLLANEPIRSRVAPLAFNLARTGNPRYAISSSDPDVLADRLAGQFDLVLVDAPCSGQALLGRGKQSVAALSSRQIEHSAGRARRILSAAVRLLRPGGQLVFSTCTFAEQENESQVRWLLGQPEIVSDPLDRLLAYRSSELDCAWRLWPHLHDCAGGFAASLRVSGATDGRHETSAVTRSTAGRGRRRDPSEAIPDGLAEWYEDPPRRCCVRGAVAWGWPDDAPEWTESVAVAGPEIAYRTGRTWKPSYDAALRRTGNMRAVGSVDVSADQAVLFLGGHPIECGGNGWCVVRHRGRPLGWAKVTRKTGKNHLPAAARMDGVDPLTREATRE</sequence>
<name>A0A5M6DFM8_9BACT</name>
<keyword evidence="2 5" id="KW-0808">Transferase</keyword>
<feature type="active site" description="Nucleophile" evidence="5">
    <location>
        <position position="236"/>
    </location>
</feature>
<dbReference type="Gene3D" id="3.40.50.150">
    <property type="entry name" value="Vaccinia Virus protein VP39"/>
    <property type="match status" value="1"/>
</dbReference>
<dbReference type="EMBL" id="VWOX01000002">
    <property type="protein sequence ID" value="KAA5546203.1"/>
    <property type="molecule type" value="Genomic_DNA"/>
</dbReference>
<evidence type="ECO:0000313" key="8">
    <source>
        <dbReference type="EMBL" id="KAA5546203.1"/>
    </source>
</evidence>
<dbReference type="CDD" id="cd02440">
    <property type="entry name" value="AdoMet_MTases"/>
    <property type="match status" value="1"/>
</dbReference>
<feature type="binding site" evidence="5">
    <location>
        <begin position="115"/>
        <end position="121"/>
    </location>
    <ligand>
        <name>S-adenosyl-L-methionine</name>
        <dbReference type="ChEBI" id="CHEBI:59789"/>
    </ligand>
</feature>
<gene>
    <name evidence="8" type="ORF">FYK55_04755</name>
</gene>
<evidence type="ECO:0000259" key="7">
    <source>
        <dbReference type="PROSITE" id="PS51686"/>
    </source>
</evidence>
<evidence type="ECO:0000256" key="1">
    <source>
        <dbReference type="ARBA" id="ARBA00022603"/>
    </source>
</evidence>
<dbReference type="GO" id="GO:0001510">
    <property type="term" value="P:RNA methylation"/>
    <property type="evidence" value="ECO:0007669"/>
    <property type="project" value="InterPro"/>
</dbReference>
<evidence type="ECO:0000313" key="9">
    <source>
        <dbReference type="Proteomes" id="UP000324479"/>
    </source>
</evidence>
<dbReference type="PANTHER" id="PTHR22807:SF53">
    <property type="entry name" value="RIBOSOMAL RNA SMALL SUBUNIT METHYLTRANSFERASE B-RELATED"/>
    <property type="match status" value="1"/>
</dbReference>
<dbReference type="AlphaFoldDB" id="A0A5M6DFM8"/>
<evidence type="ECO:0000256" key="2">
    <source>
        <dbReference type="ARBA" id="ARBA00022679"/>
    </source>
</evidence>
<feature type="binding site" evidence="5">
    <location>
        <position position="165"/>
    </location>
    <ligand>
        <name>S-adenosyl-L-methionine</name>
        <dbReference type="ChEBI" id="CHEBI:59789"/>
    </ligand>
</feature>
<dbReference type="InterPro" id="IPR029063">
    <property type="entry name" value="SAM-dependent_MTases_sf"/>
</dbReference>
<proteinExistence type="inferred from homology"/>
<feature type="binding site" evidence="5">
    <location>
        <position position="183"/>
    </location>
    <ligand>
        <name>S-adenosyl-L-methionine</name>
        <dbReference type="ChEBI" id="CHEBI:59789"/>
    </ligand>
</feature>
<dbReference type="GO" id="GO:0008173">
    <property type="term" value="F:RNA methyltransferase activity"/>
    <property type="evidence" value="ECO:0007669"/>
    <property type="project" value="InterPro"/>
</dbReference>
<dbReference type="PROSITE" id="PS51686">
    <property type="entry name" value="SAM_MT_RSMB_NOP"/>
    <property type="match status" value="1"/>
</dbReference>
<accession>A0A5M6DFM8</accession>
<dbReference type="Pfam" id="PF13636">
    <property type="entry name" value="Methyltranf_PUA"/>
    <property type="match status" value="1"/>
</dbReference>
<dbReference type="InterPro" id="IPR023267">
    <property type="entry name" value="RCMT"/>
</dbReference>
<dbReference type="GO" id="GO:0003723">
    <property type="term" value="F:RNA binding"/>
    <property type="evidence" value="ECO:0007669"/>
    <property type="project" value="UniProtKB-UniRule"/>
</dbReference>
<evidence type="ECO:0000256" key="4">
    <source>
        <dbReference type="ARBA" id="ARBA00022884"/>
    </source>
</evidence>
<protein>
    <submittedName>
        <fullName evidence="8">SAM-dependent methyltransferase</fullName>
    </submittedName>
</protein>
<evidence type="ECO:0000256" key="6">
    <source>
        <dbReference type="SAM" id="MobiDB-lite"/>
    </source>
</evidence>
<keyword evidence="3 5" id="KW-0949">S-adenosyl-L-methionine</keyword>
<keyword evidence="9" id="KW-1185">Reference proteome</keyword>
<comment type="caution">
    <text evidence="8">The sequence shown here is derived from an EMBL/GenBank/DDBJ whole genome shotgun (WGS) entry which is preliminary data.</text>
</comment>
<evidence type="ECO:0000256" key="3">
    <source>
        <dbReference type="ARBA" id="ARBA00022691"/>
    </source>
</evidence>
<feature type="binding site" evidence="5">
    <location>
        <position position="138"/>
    </location>
    <ligand>
        <name>S-adenosyl-L-methionine</name>
        <dbReference type="ChEBI" id="CHEBI:59789"/>
    </ligand>
</feature>
<evidence type="ECO:0000256" key="5">
    <source>
        <dbReference type="PROSITE-ProRule" id="PRU01023"/>
    </source>
</evidence>
<dbReference type="PRINTS" id="PR02008">
    <property type="entry name" value="RCMTFAMILY"/>
</dbReference>
<comment type="similarity">
    <text evidence="5">Belongs to the class I-like SAM-binding methyltransferase superfamily. RsmB/NOP family.</text>
</comment>
<reference evidence="8 9" key="1">
    <citation type="submission" date="2019-08" db="EMBL/GenBank/DDBJ databases">
        <authorList>
            <person name="Dhanesh K."/>
            <person name="Kumar G."/>
            <person name="Sasikala C."/>
            <person name="Venkata Ramana C."/>
        </authorList>
    </citation>
    <scope>NUCLEOTIDE SEQUENCE [LARGE SCALE GENOMIC DNA]</scope>
    <source>
        <strain evidence="8 9">JC645</strain>
    </source>
</reference>
<dbReference type="RefSeq" id="WP_150075210.1">
    <property type="nucleotide sequence ID" value="NZ_VWOX01000002.1"/>
</dbReference>
<keyword evidence="1 5" id="KW-0489">Methyltransferase</keyword>
<feature type="domain" description="SAM-dependent MTase RsmB/NOP-type" evidence="7">
    <location>
        <begin position="13"/>
        <end position="296"/>
    </location>
</feature>
<keyword evidence="4 5" id="KW-0694">RNA-binding</keyword>
<dbReference type="InterPro" id="IPR001678">
    <property type="entry name" value="MeTrfase_RsmB-F_NOP2_dom"/>
</dbReference>
<feature type="region of interest" description="Disordered" evidence="6">
    <location>
        <begin position="300"/>
        <end position="329"/>
    </location>
</feature>
<dbReference type="SUPFAM" id="SSF53335">
    <property type="entry name" value="S-adenosyl-L-methionine-dependent methyltransferases"/>
    <property type="match status" value="1"/>
</dbReference>
<dbReference type="Pfam" id="PF01189">
    <property type="entry name" value="Methyltr_RsmB-F"/>
    <property type="match status" value="1"/>
</dbReference>